<dbReference type="EMBL" id="JBEUSY010000010">
    <property type="protein sequence ID" value="KAL1246348.1"/>
    <property type="molecule type" value="Genomic_DNA"/>
</dbReference>
<dbReference type="Proteomes" id="UP001558632">
    <property type="component" value="Unassembled WGS sequence"/>
</dbReference>
<name>A0ABR3L490_TRISP</name>
<keyword evidence="2" id="KW-1185">Reference proteome</keyword>
<proteinExistence type="predicted"/>
<evidence type="ECO:0000313" key="2">
    <source>
        <dbReference type="Proteomes" id="UP001558632"/>
    </source>
</evidence>
<comment type="caution">
    <text evidence="1">The sequence shown here is derived from an EMBL/GenBank/DDBJ whole genome shotgun (WGS) entry which is preliminary data.</text>
</comment>
<evidence type="ECO:0000313" key="1">
    <source>
        <dbReference type="EMBL" id="KAL1246348.1"/>
    </source>
</evidence>
<reference evidence="1 2" key="1">
    <citation type="submission" date="2024-07" db="EMBL/GenBank/DDBJ databases">
        <title>Enhanced genomic and transcriptomic resources for Trichinella pseudospiralis and T. spiralis underpin the discovery of pronounced molecular differences between stages and species.</title>
        <authorList>
            <person name="Pasi K.K."/>
            <person name="La Rosa G."/>
            <person name="Gomez-Morales M.A."/>
            <person name="Tosini F."/>
            <person name="Sumanam S."/>
            <person name="Young N.D."/>
            <person name="Chang B.C."/>
            <person name="Robin G.B."/>
        </authorList>
    </citation>
    <scope>NUCLEOTIDE SEQUENCE [LARGE SCALE GENOMIC DNA]</scope>
    <source>
        <strain evidence="1">ISS534</strain>
    </source>
</reference>
<organism evidence="1 2">
    <name type="scientific">Trichinella spiralis</name>
    <name type="common">Trichina worm</name>
    <dbReference type="NCBI Taxonomy" id="6334"/>
    <lineage>
        <taxon>Eukaryota</taxon>
        <taxon>Metazoa</taxon>
        <taxon>Ecdysozoa</taxon>
        <taxon>Nematoda</taxon>
        <taxon>Enoplea</taxon>
        <taxon>Dorylaimia</taxon>
        <taxon>Trichinellida</taxon>
        <taxon>Trichinellidae</taxon>
        <taxon>Trichinella</taxon>
    </lineage>
</organism>
<gene>
    <name evidence="1" type="ORF">TSPI_03466</name>
</gene>
<sequence length="116" mass="13069">MTIESHTCTSELEGNSRNCSSSKVPLKQRQKVEVYAGRNGRWLKFVTTYVALPKLNKSIKFPRSGTGKYVARACFVNNALVVYLLHKVLFSGNTMRKIDAKIEQTRDNPGQLAEYA</sequence>
<accession>A0ABR3L490</accession>
<protein>
    <submittedName>
        <fullName evidence="1">Biotin synthase</fullName>
    </submittedName>
</protein>